<dbReference type="CDD" id="cd06558">
    <property type="entry name" value="crotonase-like"/>
    <property type="match status" value="1"/>
</dbReference>
<organism evidence="3">
    <name type="scientific">freshwater metagenome</name>
    <dbReference type="NCBI Taxonomy" id="449393"/>
    <lineage>
        <taxon>unclassified sequences</taxon>
        <taxon>metagenomes</taxon>
        <taxon>ecological metagenomes</taxon>
    </lineage>
</organism>
<dbReference type="PROSITE" id="PS00166">
    <property type="entry name" value="ENOYL_COA_HYDRATASE"/>
    <property type="match status" value="1"/>
</dbReference>
<dbReference type="PANTHER" id="PTHR11941:SF54">
    <property type="entry name" value="ENOYL-COA HYDRATASE, MITOCHONDRIAL"/>
    <property type="match status" value="1"/>
</dbReference>
<keyword evidence="2" id="KW-0456">Lyase</keyword>
<evidence type="ECO:0000256" key="2">
    <source>
        <dbReference type="ARBA" id="ARBA00023239"/>
    </source>
</evidence>
<dbReference type="AlphaFoldDB" id="A0A6J7EMC4"/>
<dbReference type="SUPFAM" id="SSF52096">
    <property type="entry name" value="ClpP/crotonase"/>
    <property type="match status" value="1"/>
</dbReference>
<dbReference type="FunFam" id="3.90.226.10:FF:000009">
    <property type="entry name" value="Carnitinyl-CoA dehydratase"/>
    <property type="match status" value="1"/>
</dbReference>
<dbReference type="GO" id="GO:0016829">
    <property type="term" value="F:lyase activity"/>
    <property type="evidence" value="ECO:0007669"/>
    <property type="project" value="UniProtKB-KW"/>
</dbReference>
<dbReference type="PANTHER" id="PTHR11941">
    <property type="entry name" value="ENOYL-COA HYDRATASE-RELATED"/>
    <property type="match status" value="1"/>
</dbReference>
<proteinExistence type="inferred from homology"/>
<comment type="similarity">
    <text evidence="1">Belongs to the enoyl-CoA hydratase/isomerase family.</text>
</comment>
<reference evidence="3" key="1">
    <citation type="submission" date="2020-05" db="EMBL/GenBank/DDBJ databases">
        <authorList>
            <person name="Chiriac C."/>
            <person name="Salcher M."/>
            <person name="Ghai R."/>
            <person name="Kavagutti S V."/>
        </authorList>
    </citation>
    <scope>NUCLEOTIDE SEQUENCE</scope>
</reference>
<dbReference type="InterPro" id="IPR001753">
    <property type="entry name" value="Enoyl-CoA_hydra/iso"/>
</dbReference>
<sequence>MNSALNNLVLLDRRDDGVAVITLNNPKVNALSQQLLARLGEIADDLAADPPGAVVVTGGERIFAAGADISQFGGPAEAVQITAGFHRALDGIAAIPRFVIAAVSGYALGGGCELALACDYRIVGERAVFGQPEILLGIIPGGGGTQRLARAVGASRAKEMCITGRQVKADEAVRIGLADELVAGDQLHERALALAAEVARGASVAQALTKQAIDRGLSMPLADGLQLEQRLFAEVFESDDSRRGVQSFLANGPGKAEFTGR</sequence>
<dbReference type="InterPro" id="IPR018376">
    <property type="entry name" value="Enoyl-CoA_hyd/isom_CS"/>
</dbReference>
<gene>
    <name evidence="3" type="ORF">UFOPK3376_01904</name>
</gene>
<dbReference type="Pfam" id="PF00378">
    <property type="entry name" value="ECH_1"/>
    <property type="match status" value="1"/>
</dbReference>
<evidence type="ECO:0000256" key="1">
    <source>
        <dbReference type="ARBA" id="ARBA00005254"/>
    </source>
</evidence>
<dbReference type="Gene3D" id="3.90.226.10">
    <property type="entry name" value="2-enoyl-CoA Hydratase, Chain A, domain 1"/>
    <property type="match status" value="1"/>
</dbReference>
<dbReference type="GO" id="GO:0006635">
    <property type="term" value="P:fatty acid beta-oxidation"/>
    <property type="evidence" value="ECO:0007669"/>
    <property type="project" value="TreeGrafter"/>
</dbReference>
<accession>A0A6J7EMC4</accession>
<protein>
    <submittedName>
        <fullName evidence="3">Unannotated protein</fullName>
    </submittedName>
</protein>
<evidence type="ECO:0000313" key="3">
    <source>
        <dbReference type="EMBL" id="CAB4884216.1"/>
    </source>
</evidence>
<dbReference type="EMBL" id="CAFBLP010000049">
    <property type="protein sequence ID" value="CAB4884216.1"/>
    <property type="molecule type" value="Genomic_DNA"/>
</dbReference>
<dbReference type="InterPro" id="IPR029045">
    <property type="entry name" value="ClpP/crotonase-like_dom_sf"/>
</dbReference>
<name>A0A6J7EMC4_9ZZZZ</name>